<evidence type="ECO:0000256" key="1">
    <source>
        <dbReference type="SAM" id="MobiDB-lite"/>
    </source>
</evidence>
<keyword evidence="2" id="KW-0472">Membrane</keyword>
<feature type="region of interest" description="Disordered" evidence="1">
    <location>
        <begin position="39"/>
        <end position="58"/>
    </location>
</feature>
<evidence type="ECO:0000313" key="4">
    <source>
        <dbReference type="Proteomes" id="UP001220395"/>
    </source>
</evidence>
<reference evidence="3 4" key="1">
    <citation type="submission" date="2023-02" db="EMBL/GenBank/DDBJ databases">
        <title>Genome sequence of Sphingomonas naphthae.</title>
        <authorList>
            <person name="Kim S."/>
            <person name="Heo J."/>
            <person name="Kwon S.-W."/>
        </authorList>
    </citation>
    <scope>NUCLEOTIDE SEQUENCE [LARGE SCALE GENOMIC DNA]</scope>
    <source>
        <strain evidence="3 4">KACC 18716</strain>
    </source>
</reference>
<name>A0ABY7TSD8_9SPHN</name>
<evidence type="ECO:0008006" key="5">
    <source>
        <dbReference type="Google" id="ProtNLM"/>
    </source>
</evidence>
<dbReference type="RefSeq" id="WP_273690744.1">
    <property type="nucleotide sequence ID" value="NZ_CP117411.1"/>
</dbReference>
<keyword evidence="2" id="KW-1133">Transmembrane helix</keyword>
<organism evidence="3 4">
    <name type="scientific">Sphingomonas naphthae</name>
    <dbReference type="NCBI Taxonomy" id="1813468"/>
    <lineage>
        <taxon>Bacteria</taxon>
        <taxon>Pseudomonadati</taxon>
        <taxon>Pseudomonadota</taxon>
        <taxon>Alphaproteobacteria</taxon>
        <taxon>Sphingomonadales</taxon>
        <taxon>Sphingomonadaceae</taxon>
        <taxon>Sphingomonas</taxon>
    </lineage>
</organism>
<feature type="compositionally biased region" description="Basic and acidic residues" evidence="1">
    <location>
        <begin position="39"/>
        <end position="49"/>
    </location>
</feature>
<dbReference type="Proteomes" id="UP001220395">
    <property type="component" value="Chromosome"/>
</dbReference>
<proteinExistence type="predicted"/>
<evidence type="ECO:0000256" key="2">
    <source>
        <dbReference type="SAM" id="Phobius"/>
    </source>
</evidence>
<gene>
    <name evidence="3" type="ORF">PQ455_08015</name>
</gene>
<evidence type="ECO:0000313" key="3">
    <source>
        <dbReference type="EMBL" id="WCT75149.1"/>
    </source>
</evidence>
<keyword evidence="2" id="KW-0812">Transmembrane</keyword>
<accession>A0ABY7TSD8</accession>
<protein>
    <recommendedName>
        <fullName evidence="5">Histidine kinase</fullName>
    </recommendedName>
</protein>
<sequence length="58" mass="6365">MVSEAMRIFSIIFSVFAVGLGLMFLYGLFNLMVAVPHEEPKPAPEEPRPGKGRRTATG</sequence>
<keyword evidence="4" id="KW-1185">Reference proteome</keyword>
<feature type="transmembrane region" description="Helical" evidence="2">
    <location>
        <begin position="6"/>
        <end position="29"/>
    </location>
</feature>
<dbReference type="EMBL" id="CP117411">
    <property type="protein sequence ID" value="WCT75149.1"/>
    <property type="molecule type" value="Genomic_DNA"/>
</dbReference>